<evidence type="ECO:0000313" key="2">
    <source>
        <dbReference type="Proteomes" id="UP000002059"/>
    </source>
</evidence>
<dbReference type="VEuPathDB" id="FungiDB:PAAG_11555"/>
<dbReference type="AlphaFoldDB" id="A0A0A2V2M4"/>
<protein>
    <submittedName>
        <fullName evidence="1">Uncharacterized protein</fullName>
    </submittedName>
</protein>
<gene>
    <name evidence="1" type="ORF">PAAG_11555</name>
</gene>
<name>A0A0A2V2M4_PARBA</name>
<dbReference type="RefSeq" id="XP_015703209.1">
    <property type="nucleotide sequence ID" value="XM_015847185.1"/>
</dbReference>
<keyword evidence="2" id="KW-1185">Reference proteome</keyword>
<proteinExistence type="predicted"/>
<dbReference type="GeneID" id="26970513"/>
<dbReference type="Proteomes" id="UP000002059">
    <property type="component" value="Partially assembled WGS sequence"/>
</dbReference>
<organism evidence="1 2">
    <name type="scientific">Paracoccidioides lutzii (strain ATCC MYA-826 / Pb01)</name>
    <name type="common">Paracoccidioides brasiliensis</name>
    <dbReference type="NCBI Taxonomy" id="502779"/>
    <lineage>
        <taxon>Eukaryota</taxon>
        <taxon>Fungi</taxon>
        <taxon>Dikarya</taxon>
        <taxon>Ascomycota</taxon>
        <taxon>Pezizomycotina</taxon>
        <taxon>Eurotiomycetes</taxon>
        <taxon>Eurotiomycetidae</taxon>
        <taxon>Onygenales</taxon>
        <taxon>Ajellomycetaceae</taxon>
        <taxon>Paracoccidioides</taxon>
    </lineage>
</organism>
<dbReference type="KEGG" id="pbl:PAAG_11555"/>
<reference evidence="1 2" key="1">
    <citation type="journal article" date="2011" name="PLoS Genet.">
        <title>Comparative genomic analysis of human fungal pathogens causing paracoccidioidomycosis.</title>
        <authorList>
            <person name="Desjardins C.A."/>
            <person name="Champion M.D."/>
            <person name="Holder J.W."/>
            <person name="Muszewska A."/>
            <person name="Goldberg J."/>
            <person name="Bailao A.M."/>
            <person name="Brigido M.M."/>
            <person name="Ferreira M.E."/>
            <person name="Garcia A.M."/>
            <person name="Grynberg M."/>
            <person name="Gujja S."/>
            <person name="Heiman D.I."/>
            <person name="Henn M.R."/>
            <person name="Kodira C.D."/>
            <person name="Leon-Narvaez H."/>
            <person name="Longo L.V."/>
            <person name="Ma L.J."/>
            <person name="Malavazi I."/>
            <person name="Matsuo A.L."/>
            <person name="Morais F.V."/>
            <person name="Pereira M."/>
            <person name="Rodriguez-Brito S."/>
            <person name="Sakthikumar S."/>
            <person name="Salem-Izacc S.M."/>
            <person name="Sykes S.M."/>
            <person name="Teixeira M.M."/>
            <person name="Vallejo M.C."/>
            <person name="Walter M.E."/>
            <person name="Yandava C."/>
            <person name="Young S."/>
            <person name="Zeng Q."/>
            <person name="Zucker J."/>
            <person name="Felipe M.S."/>
            <person name="Goldman G.H."/>
            <person name="Haas B.J."/>
            <person name="McEwen J.G."/>
            <person name="Nino-Vega G."/>
            <person name="Puccia R."/>
            <person name="San-Blas G."/>
            <person name="Soares C.M."/>
            <person name="Birren B.W."/>
            <person name="Cuomo C.A."/>
        </authorList>
    </citation>
    <scope>NUCLEOTIDE SEQUENCE [LARGE SCALE GENOMIC DNA]</scope>
    <source>
        <strain evidence="2">ATCC MYA-826 / Pb01</strain>
    </source>
</reference>
<dbReference type="EMBL" id="KN293997">
    <property type="protein sequence ID" value="KGQ01708.1"/>
    <property type="molecule type" value="Genomic_DNA"/>
</dbReference>
<sequence length="110" mass="12565">MRETARKSSPKRLPLRFPSLDVISVITKFSLHLYWSVHLWRANALTQSISISGIANHPIPQLRRPPNPRDISMVTNRQFCADRTCFTMIGGHWPIMVLNEKVIPMSNGTL</sequence>
<evidence type="ECO:0000313" key="1">
    <source>
        <dbReference type="EMBL" id="KGQ01708.1"/>
    </source>
</evidence>
<dbReference type="HOGENOM" id="CLU_2171794_0_0_1"/>
<accession>A0A0A2V2M4</accession>